<sequence length="109" mass="12639">MHMHMKCSHLWGAAHDCLNLVDHRKRRVNIMKEIRNGYVPVLVGKGKDTEKIWLSIEAIHHPTVVELLDQSADELGYQQGLLRIIYDVNIFKDIIHNVSNNYLSNYICS</sequence>
<reference evidence="2 3" key="1">
    <citation type="submission" date="2024-08" db="EMBL/GenBank/DDBJ databases">
        <title>Insights into the chromosomal genome structure of Flemingia macrophylla.</title>
        <authorList>
            <person name="Ding Y."/>
            <person name="Zhao Y."/>
            <person name="Bi W."/>
            <person name="Wu M."/>
            <person name="Zhao G."/>
            <person name="Gong Y."/>
            <person name="Li W."/>
            <person name="Zhang P."/>
        </authorList>
    </citation>
    <scope>NUCLEOTIDE SEQUENCE [LARGE SCALE GENOMIC DNA]</scope>
    <source>
        <strain evidence="2">DYQJB</strain>
        <tissue evidence="2">Leaf</tissue>
    </source>
</reference>
<dbReference type="InterPro" id="IPR003676">
    <property type="entry name" value="SAUR_fam"/>
</dbReference>
<evidence type="ECO:0000313" key="3">
    <source>
        <dbReference type="Proteomes" id="UP001603857"/>
    </source>
</evidence>
<accession>A0ABD1L001</accession>
<protein>
    <submittedName>
        <fullName evidence="2">Uncharacterized protein</fullName>
    </submittedName>
</protein>
<comment type="similarity">
    <text evidence="1">Belongs to the ARG7 family.</text>
</comment>
<name>A0ABD1L001_9FABA</name>
<evidence type="ECO:0000256" key="1">
    <source>
        <dbReference type="ARBA" id="ARBA00006974"/>
    </source>
</evidence>
<dbReference type="Pfam" id="PF02519">
    <property type="entry name" value="Auxin_inducible"/>
    <property type="match status" value="1"/>
</dbReference>
<evidence type="ECO:0000313" key="2">
    <source>
        <dbReference type="EMBL" id="KAL2316826.1"/>
    </source>
</evidence>
<comment type="caution">
    <text evidence="2">The sequence shown here is derived from an EMBL/GenBank/DDBJ whole genome shotgun (WGS) entry which is preliminary data.</text>
</comment>
<keyword evidence="3" id="KW-1185">Reference proteome</keyword>
<proteinExistence type="inferred from homology"/>
<organism evidence="2 3">
    <name type="scientific">Flemingia macrophylla</name>
    <dbReference type="NCBI Taxonomy" id="520843"/>
    <lineage>
        <taxon>Eukaryota</taxon>
        <taxon>Viridiplantae</taxon>
        <taxon>Streptophyta</taxon>
        <taxon>Embryophyta</taxon>
        <taxon>Tracheophyta</taxon>
        <taxon>Spermatophyta</taxon>
        <taxon>Magnoliopsida</taxon>
        <taxon>eudicotyledons</taxon>
        <taxon>Gunneridae</taxon>
        <taxon>Pentapetalae</taxon>
        <taxon>rosids</taxon>
        <taxon>fabids</taxon>
        <taxon>Fabales</taxon>
        <taxon>Fabaceae</taxon>
        <taxon>Papilionoideae</taxon>
        <taxon>50 kb inversion clade</taxon>
        <taxon>NPAAA clade</taxon>
        <taxon>indigoferoid/millettioid clade</taxon>
        <taxon>Phaseoleae</taxon>
        <taxon>Flemingia</taxon>
    </lineage>
</organism>
<dbReference type="EMBL" id="JBGMDY010000011">
    <property type="protein sequence ID" value="KAL2316826.1"/>
    <property type="molecule type" value="Genomic_DNA"/>
</dbReference>
<dbReference type="Proteomes" id="UP001603857">
    <property type="component" value="Unassembled WGS sequence"/>
</dbReference>
<dbReference type="AlphaFoldDB" id="A0ABD1L001"/>
<gene>
    <name evidence="2" type="ORF">Fmac_030702</name>
</gene>